<feature type="domain" description="Phosphoribosyltransferase" evidence="7">
    <location>
        <begin position="58"/>
        <end position="149"/>
    </location>
</feature>
<gene>
    <name evidence="6 8" type="primary">pyrE</name>
    <name evidence="8" type="ORF">KK488_17045</name>
</gene>
<keyword evidence="5 6" id="KW-0665">Pyrimidine biosynthesis</keyword>
<dbReference type="Gene3D" id="3.40.50.2020">
    <property type="match status" value="1"/>
</dbReference>
<comment type="similarity">
    <text evidence="6">Belongs to the purine/pyrimidine phosphoribosyltransferase family. PyrE subfamily.</text>
</comment>
<comment type="cofactor">
    <cofactor evidence="6">
        <name>Mg(2+)</name>
        <dbReference type="ChEBI" id="CHEBI:18420"/>
    </cofactor>
</comment>
<dbReference type="InterPro" id="IPR029057">
    <property type="entry name" value="PRTase-like"/>
</dbReference>
<evidence type="ECO:0000259" key="7">
    <source>
        <dbReference type="Pfam" id="PF00156"/>
    </source>
</evidence>
<feature type="binding site" description="in other chain" evidence="6">
    <location>
        <position position="90"/>
    </location>
    <ligand>
        <name>5-phospho-alpha-D-ribose 1-diphosphate</name>
        <dbReference type="ChEBI" id="CHEBI:58017"/>
        <note>ligand shared between dimeric partners</note>
    </ligand>
</feature>
<dbReference type="GO" id="GO:0019856">
    <property type="term" value="P:pyrimidine nucleobase biosynthetic process"/>
    <property type="evidence" value="ECO:0007669"/>
    <property type="project" value="TreeGrafter"/>
</dbReference>
<dbReference type="HAMAP" id="MF_01208">
    <property type="entry name" value="PyrE"/>
    <property type="match status" value="1"/>
</dbReference>
<sequence>MSTDPTLARDLAAAATLRGSFLLRSGTIADTYFDKYRFEGDPALLRRLADAMLALVPAETQLLAGLELGGVPIATAMSLASGLPAVFVRKQAKSYGTCLAVEGGDVTGKRVLLVEDVISTGGAIADAVPLVRAAGAQIIGVVCAIWRGDGAPGITVMPDLPVRAAFTRAVRRS</sequence>
<evidence type="ECO:0000256" key="1">
    <source>
        <dbReference type="ARBA" id="ARBA00004889"/>
    </source>
</evidence>
<dbReference type="EC" id="2.4.2.10" evidence="2 6"/>
<accession>A0A9X1DEX5</accession>
<reference evidence="8" key="1">
    <citation type="submission" date="2021-05" db="EMBL/GenBank/DDBJ databases">
        <title>Genome of Sphingobium sp. strain.</title>
        <authorList>
            <person name="Fan R."/>
        </authorList>
    </citation>
    <scope>NUCLEOTIDE SEQUENCE</scope>
    <source>
        <strain evidence="8">H33</strain>
    </source>
</reference>
<dbReference type="SUPFAM" id="SSF53271">
    <property type="entry name" value="PRTase-like"/>
    <property type="match status" value="1"/>
</dbReference>
<dbReference type="PANTHER" id="PTHR19278:SF9">
    <property type="entry name" value="URIDINE 5'-MONOPHOSPHATE SYNTHASE"/>
    <property type="match status" value="1"/>
</dbReference>
<comment type="catalytic activity">
    <reaction evidence="6">
        <text>orotidine 5'-phosphate + diphosphate = orotate + 5-phospho-alpha-D-ribose 1-diphosphate</text>
        <dbReference type="Rhea" id="RHEA:10380"/>
        <dbReference type="ChEBI" id="CHEBI:30839"/>
        <dbReference type="ChEBI" id="CHEBI:33019"/>
        <dbReference type="ChEBI" id="CHEBI:57538"/>
        <dbReference type="ChEBI" id="CHEBI:58017"/>
        <dbReference type="EC" id="2.4.2.10"/>
    </reaction>
</comment>
<keyword evidence="6" id="KW-0460">Magnesium</keyword>
<keyword evidence="4 6" id="KW-0808">Transferase</keyword>
<dbReference type="AlphaFoldDB" id="A0A9X1DEX5"/>
<evidence type="ECO:0000256" key="6">
    <source>
        <dbReference type="HAMAP-Rule" id="MF_01208"/>
    </source>
</evidence>
<dbReference type="Pfam" id="PF00156">
    <property type="entry name" value="Pribosyltran"/>
    <property type="match status" value="1"/>
</dbReference>
<dbReference type="GO" id="GO:0000287">
    <property type="term" value="F:magnesium ion binding"/>
    <property type="evidence" value="ECO:0007669"/>
    <property type="project" value="UniProtKB-UniRule"/>
</dbReference>
<feature type="binding site" evidence="6">
    <location>
        <position position="89"/>
    </location>
    <ligand>
        <name>5-phospho-alpha-D-ribose 1-diphosphate</name>
        <dbReference type="ChEBI" id="CHEBI:58017"/>
        <note>ligand shared between dimeric partners</note>
    </ligand>
</feature>
<comment type="function">
    <text evidence="6">Catalyzes the transfer of a ribosyl phosphate group from 5-phosphoribose 1-diphosphate to orotate, leading to the formation of orotidine monophosphate (OMP).</text>
</comment>
<comment type="caution">
    <text evidence="6">Lacks conserved residue(s) required for the propagation of feature annotation.</text>
</comment>
<comment type="pathway">
    <text evidence="1 6">Pyrimidine metabolism; UMP biosynthesis via de novo pathway; UMP from orotate: step 1/2.</text>
</comment>
<protein>
    <recommendedName>
        <fullName evidence="2 6">Orotate phosphoribosyltransferase</fullName>
        <shortName evidence="6">OPRT</shortName>
        <shortName evidence="6">OPRTase</shortName>
        <ecNumber evidence="2 6">2.4.2.10</ecNumber>
    </recommendedName>
</protein>
<dbReference type="CDD" id="cd06223">
    <property type="entry name" value="PRTases_typeI"/>
    <property type="match status" value="1"/>
</dbReference>
<dbReference type="NCBIfam" id="TIGR00336">
    <property type="entry name" value="pyrE"/>
    <property type="match status" value="1"/>
</dbReference>
<evidence type="ECO:0000256" key="3">
    <source>
        <dbReference type="ARBA" id="ARBA00022676"/>
    </source>
</evidence>
<dbReference type="PANTHER" id="PTHR19278">
    <property type="entry name" value="OROTATE PHOSPHORIBOSYLTRANSFERASE"/>
    <property type="match status" value="1"/>
</dbReference>
<feature type="binding site" evidence="6">
    <location>
        <position position="147"/>
    </location>
    <ligand>
        <name>orotate</name>
        <dbReference type="ChEBI" id="CHEBI:30839"/>
    </ligand>
</feature>
<dbReference type="EMBL" id="JAHGAW010000012">
    <property type="protein sequence ID" value="MBT2188662.1"/>
    <property type="molecule type" value="Genomic_DNA"/>
</dbReference>
<feature type="binding site" description="in other chain" evidence="6">
    <location>
        <position position="24"/>
    </location>
    <ligand>
        <name>5-phospho-alpha-D-ribose 1-diphosphate</name>
        <dbReference type="ChEBI" id="CHEBI:58017"/>
        <note>ligand shared between dimeric partners</note>
    </ligand>
</feature>
<proteinExistence type="inferred from homology"/>
<dbReference type="InterPro" id="IPR000836">
    <property type="entry name" value="PRTase_dom"/>
</dbReference>
<feature type="binding site" evidence="6">
    <location>
        <position position="93"/>
    </location>
    <ligand>
        <name>5-phospho-alpha-D-ribose 1-diphosphate</name>
        <dbReference type="ChEBI" id="CHEBI:58017"/>
        <note>ligand shared between dimeric partners</note>
    </ligand>
</feature>
<evidence type="ECO:0000256" key="5">
    <source>
        <dbReference type="ARBA" id="ARBA00022975"/>
    </source>
</evidence>
<organism evidence="8 9">
    <name type="scientific">Sphingobium nicotianae</name>
    <dbReference type="NCBI Taxonomy" id="2782607"/>
    <lineage>
        <taxon>Bacteria</taxon>
        <taxon>Pseudomonadati</taxon>
        <taxon>Pseudomonadota</taxon>
        <taxon>Alphaproteobacteria</taxon>
        <taxon>Sphingomonadales</taxon>
        <taxon>Sphingomonadaceae</taxon>
        <taxon>Sphingobium</taxon>
    </lineage>
</organism>
<evidence type="ECO:0000313" key="8">
    <source>
        <dbReference type="EMBL" id="MBT2188662.1"/>
    </source>
</evidence>
<dbReference type="GO" id="GO:0044205">
    <property type="term" value="P:'de novo' UMP biosynthetic process"/>
    <property type="evidence" value="ECO:0007669"/>
    <property type="project" value="UniProtKB-UniRule"/>
</dbReference>
<dbReference type="InterPro" id="IPR023031">
    <property type="entry name" value="OPRT"/>
</dbReference>
<feature type="binding site" evidence="6">
    <location>
        <position position="119"/>
    </location>
    <ligand>
        <name>orotate</name>
        <dbReference type="ChEBI" id="CHEBI:30839"/>
    </ligand>
</feature>
<keyword evidence="9" id="KW-1185">Reference proteome</keyword>
<dbReference type="Proteomes" id="UP001138757">
    <property type="component" value="Unassembled WGS sequence"/>
</dbReference>
<keyword evidence="3 6" id="KW-0328">Glycosyltransferase</keyword>
<evidence type="ECO:0000313" key="9">
    <source>
        <dbReference type="Proteomes" id="UP001138757"/>
    </source>
</evidence>
<comment type="subunit">
    <text evidence="6">Homodimer.</text>
</comment>
<dbReference type="InterPro" id="IPR004467">
    <property type="entry name" value="Or_phspho_trans_dom"/>
</dbReference>
<name>A0A9X1DEX5_9SPHN</name>
<feature type="binding site" description="in other chain" evidence="6">
    <location>
        <begin position="115"/>
        <end position="123"/>
    </location>
    <ligand>
        <name>5-phospho-alpha-D-ribose 1-diphosphate</name>
        <dbReference type="ChEBI" id="CHEBI:58017"/>
        <note>ligand shared between dimeric partners</note>
    </ligand>
</feature>
<dbReference type="GO" id="GO:0004588">
    <property type="term" value="F:orotate phosphoribosyltransferase activity"/>
    <property type="evidence" value="ECO:0007669"/>
    <property type="project" value="UniProtKB-UniRule"/>
</dbReference>
<evidence type="ECO:0000256" key="4">
    <source>
        <dbReference type="ARBA" id="ARBA00022679"/>
    </source>
</evidence>
<comment type="caution">
    <text evidence="8">The sequence shown here is derived from an EMBL/GenBank/DDBJ whole genome shotgun (WGS) entry which is preliminary data.</text>
</comment>
<dbReference type="RefSeq" id="WP_214624918.1">
    <property type="nucleotide sequence ID" value="NZ_JAHGAW010000012.1"/>
</dbReference>
<evidence type="ECO:0000256" key="2">
    <source>
        <dbReference type="ARBA" id="ARBA00011971"/>
    </source>
</evidence>